<protein>
    <submittedName>
        <fullName evidence="1">NYN domain-containing protein</fullName>
    </submittedName>
</protein>
<dbReference type="Gene3D" id="3.40.50.1010">
    <property type="entry name" value="5'-nuclease"/>
    <property type="match status" value="1"/>
</dbReference>
<reference evidence="1 2" key="1">
    <citation type="submission" date="2018-11" db="EMBL/GenBank/DDBJ databases">
        <title>Sequencing the genomes of 1000 actinobacteria strains.</title>
        <authorList>
            <person name="Klenk H.-P."/>
        </authorList>
    </citation>
    <scope>NUCLEOTIDE SEQUENCE [LARGE SCALE GENOMIC DNA]</scope>
    <source>
        <strain evidence="1 2">DSM 12652</strain>
    </source>
</reference>
<dbReference type="EMBL" id="RKHO01000001">
    <property type="protein sequence ID" value="ROR89324.1"/>
    <property type="molecule type" value="Genomic_DNA"/>
</dbReference>
<accession>A0A3N2CPS6</accession>
<dbReference type="AlphaFoldDB" id="A0A3N2CPS6"/>
<evidence type="ECO:0000313" key="2">
    <source>
        <dbReference type="Proteomes" id="UP000281738"/>
    </source>
</evidence>
<organism evidence="1 2">
    <name type="scientific">Nocardioides aurantiacus</name>
    <dbReference type="NCBI Taxonomy" id="86796"/>
    <lineage>
        <taxon>Bacteria</taxon>
        <taxon>Bacillati</taxon>
        <taxon>Actinomycetota</taxon>
        <taxon>Actinomycetes</taxon>
        <taxon>Propionibacteriales</taxon>
        <taxon>Nocardioidaceae</taxon>
        <taxon>Nocardioides</taxon>
    </lineage>
</organism>
<dbReference type="CDD" id="cd18722">
    <property type="entry name" value="PIN_NicB-like"/>
    <property type="match status" value="1"/>
</dbReference>
<proteinExistence type="predicted"/>
<evidence type="ECO:0000313" key="1">
    <source>
        <dbReference type="EMBL" id="ROR89324.1"/>
    </source>
</evidence>
<comment type="caution">
    <text evidence="1">The sequence shown here is derived from an EMBL/GenBank/DDBJ whole genome shotgun (WGS) entry which is preliminary data.</text>
</comment>
<dbReference type="Proteomes" id="UP000281738">
    <property type="component" value="Unassembled WGS sequence"/>
</dbReference>
<name>A0A3N2CPS6_9ACTN</name>
<keyword evidence="2" id="KW-1185">Reference proteome</keyword>
<gene>
    <name evidence="1" type="ORF">EDD33_0144</name>
</gene>
<sequence length="250" mass="27670">MVPGMRVGVYVDGYNLYYGGRACCNRGTAGWRWLDVRAVTQAVLNRRPEWHSQTPQIEKIIYCTARVDAKTNPSGHADQDVYLKAIRASRSVDHIEYGNYVARTKMGLLANEGKKRKPEIVTSNWPVMVKDSAGNPVKDAQFLVQYLHLEEKGSDVNVASHLLLDVLSQQVDAAVVISNDSDLAFPIMEARKRVPVGVVNPNNKSYTAGALKSDATFGVGSHWWERLGAADFFGNQLPDPAGHYTRPAGW</sequence>